<dbReference type="InterPro" id="IPR007528">
    <property type="entry name" value="RINT1_Tip20"/>
</dbReference>
<reference evidence="2 3" key="2">
    <citation type="submission" date="2016-08" db="EMBL/GenBank/DDBJ databases">
        <title>Pervasive Adenine N6-methylation of Active Genes in Fungi.</title>
        <authorList>
            <consortium name="DOE Joint Genome Institute"/>
            <person name="Mondo S.J."/>
            <person name="Dannebaum R.O."/>
            <person name="Kuo R.C."/>
            <person name="Labutti K."/>
            <person name="Haridas S."/>
            <person name="Kuo A."/>
            <person name="Salamov A."/>
            <person name="Ahrendt S.R."/>
            <person name="Lipzen A."/>
            <person name="Sullivan W."/>
            <person name="Andreopoulos W.B."/>
            <person name="Clum A."/>
            <person name="Lindquist E."/>
            <person name="Daum C."/>
            <person name="Ramamoorthy G.K."/>
            <person name="Gryganskyi A."/>
            <person name="Culley D."/>
            <person name="Magnuson J.K."/>
            <person name="James T.Y."/>
            <person name="O'Malley M.A."/>
            <person name="Stajich J.E."/>
            <person name="Spatafora J.W."/>
            <person name="Visel A."/>
            <person name="Grigoriev I.V."/>
        </authorList>
    </citation>
    <scope>NUCLEOTIDE SEQUENCE [LARGE SCALE GENOMIC DNA]</scope>
    <source>
        <strain evidence="2 3">S4</strain>
    </source>
</reference>
<keyword evidence="3" id="KW-1185">Reference proteome</keyword>
<dbReference type="Pfam" id="PF04437">
    <property type="entry name" value="RINT1_TIP1"/>
    <property type="match status" value="1"/>
</dbReference>
<dbReference type="Gene3D" id="1.20.58.670">
    <property type="entry name" value="Dsl1p vesicle tethering complex, Tip20p subunit, domain D"/>
    <property type="match status" value="1"/>
</dbReference>
<reference evidence="2 3" key="1">
    <citation type="submission" date="2016-08" db="EMBL/GenBank/DDBJ databases">
        <title>A Parts List for Fungal Cellulosomes Revealed by Comparative Genomics.</title>
        <authorList>
            <consortium name="DOE Joint Genome Institute"/>
            <person name="Haitjema C.H."/>
            <person name="Gilmore S.P."/>
            <person name="Henske J.K."/>
            <person name="Solomon K.V."/>
            <person name="De Groot R."/>
            <person name="Kuo A."/>
            <person name="Mondo S.J."/>
            <person name="Salamov A.A."/>
            <person name="Labutti K."/>
            <person name="Zhao Z."/>
            <person name="Chiniquy J."/>
            <person name="Barry K."/>
            <person name="Brewer H.M."/>
            <person name="Purvine S.O."/>
            <person name="Wright A.T."/>
            <person name="Boxma B."/>
            <person name="Van Alen T."/>
            <person name="Hackstein J.H."/>
            <person name="Baker S.E."/>
            <person name="Grigoriev I.V."/>
            <person name="O'Malley M.A."/>
        </authorList>
    </citation>
    <scope>NUCLEOTIDE SEQUENCE [LARGE SCALE GENOMIC DNA]</scope>
    <source>
        <strain evidence="2 3">S4</strain>
    </source>
</reference>
<dbReference type="AlphaFoldDB" id="A0A1Y1VV37"/>
<evidence type="ECO:0000313" key="3">
    <source>
        <dbReference type="Proteomes" id="UP000193944"/>
    </source>
</evidence>
<name>A0A1Y1VV37_9FUNG</name>
<accession>A0A1Y1VV37</accession>
<evidence type="ECO:0000256" key="1">
    <source>
        <dbReference type="SAM" id="Coils"/>
    </source>
</evidence>
<dbReference type="Gene3D" id="1.20.58.1420">
    <property type="entry name" value="Dsl1p vesicle tethering complex, Tip20p subunit, domain B"/>
    <property type="match status" value="1"/>
</dbReference>
<dbReference type="GO" id="GO:0060628">
    <property type="term" value="P:regulation of ER to Golgi vesicle-mediated transport"/>
    <property type="evidence" value="ECO:0007669"/>
    <property type="project" value="TreeGrafter"/>
</dbReference>
<dbReference type="GO" id="GO:0006890">
    <property type="term" value="P:retrograde vesicle-mediated transport, Golgi to endoplasmic reticulum"/>
    <property type="evidence" value="ECO:0007669"/>
    <property type="project" value="InterPro"/>
</dbReference>
<dbReference type="InterPro" id="IPR042042">
    <property type="entry name" value="Tip20p_domB"/>
</dbReference>
<sequence length="852" mass="99433">MTDVTKIEEYFNTNLSKLEDLENVSNLLKENKTEQENLNKEYNKLIENNPKILQEILNISTNSKEKIENLQKEKINTLEKTEKHLTSNNLDNTLEILKKNKKEYEKLVVIQSYIQNLLDIDNLSRKVSYELSNSLTNALALYNELVSLWNKKVLTNEETNQPEIPLNSHLYSTSINIIKNLYDSLKEKLIDKVKKSLVSLKWPKQIALDNHGNNEKIKNFEEAFIGLLSLKSPYEQDSESIDIKRVRLAISTLTDPIILRFKYHFMAKSLTNRLDKPAWFFSNILSTIQHHSLFLDTIVQPLFDKEKINMNTKNEFIHDLVEIIKQKLQLDLPKLIEMVKEQPNYLDGYISEALQFDNILRDTYEYYPSNVKELDLTSLNKTDENKEDNNEVKNNDHKELYNVINDYQWEGCSAIFTEKENFNSWVKIEKEATENKFEEIIDSKNAWELLYGSTPEIDEFKVTESANAIINLLENVTERYKLLPNVEQQLVFLNDIQKEIISDYAKSIQEKLNHLILADLQDENIHQFCRCISSLYYINKTLDYWETQEFFIHLWNGEDEGLFTNTIKSNNEIIGKIKEHIVDSVASMFSNSLKQYQFLKTWNLNNVESNRESEMDISLEFCEPLSILVNNLNIINSNLHSTIFRDVCRTICTRIESILFDKIIFINQFSYTGGLQFCVDITKGLWDGIFRRWFKKPENQFRRLKDACILLSMDFDSPEFPEQNKKIIQILYHSKTEDVHPLDKQKWLKTLGLSGEGNDVPIDVSGNSSKSSSYHNLYYSESSGSSLNVNSSNKLINNLTNFASNINKFTINSNTTSENNLANHEEINRGLNWDEAKRIVEQRLDLSINNNI</sequence>
<comment type="caution">
    <text evidence="2">The sequence shown here is derived from an EMBL/GenBank/DDBJ whole genome shotgun (WGS) entry which is preliminary data.</text>
</comment>
<dbReference type="GO" id="GO:0006888">
    <property type="term" value="P:endoplasmic reticulum to Golgi vesicle-mediated transport"/>
    <property type="evidence" value="ECO:0007669"/>
    <property type="project" value="InterPro"/>
</dbReference>
<dbReference type="InterPro" id="IPR042044">
    <property type="entry name" value="EXOC6PINT-1/Sec15/Tip20_C_dom2"/>
</dbReference>
<proteinExistence type="predicted"/>
<keyword evidence="1" id="KW-0175">Coiled coil</keyword>
<organism evidence="2 3">
    <name type="scientific">Anaeromyces robustus</name>
    <dbReference type="NCBI Taxonomy" id="1754192"/>
    <lineage>
        <taxon>Eukaryota</taxon>
        <taxon>Fungi</taxon>
        <taxon>Fungi incertae sedis</taxon>
        <taxon>Chytridiomycota</taxon>
        <taxon>Chytridiomycota incertae sedis</taxon>
        <taxon>Neocallimastigomycetes</taxon>
        <taxon>Neocallimastigales</taxon>
        <taxon>Neocallimastigaceae</taxon>
        <taxon>Anaeromyces</taxon>
    </lineage>
</organism>
<evidence type="ECO:0000313" key="2">
    <source>
        <dbReference type="EMBL" id="ORX64876.1"/>
    </source>
</evidence>
<gene>
    <name evidence="2" type="ORF">BCR32DRAFT_297907</name>
</gene>
<dbReference type="Proteomes" id="UP000193944">
    <property type="component" value="Unassembled WGS sequence"/>
</dbReference>
<protein>
    <recommendedName>
        <fullName evidence="4">RINT-1 family protein</fullName>
    </recommendedName>
</protein>
<dbReference type="OrthoDB" id="407410at2759"/>
<dbReference type="PROSITE" id="PS51386">
    <property type="entry name" value="RINT1_TIP20"/>
    <property type="match status" value="1"/>
</dbReference>
<dbReference type="PANTHER" id="PTHR13520">
    <property type="entry name" value="RAD50-INTERACTING PROTEIN 1 RINT-1"/>
    <property type="match status" value="1"/>
</dbReference>
<dbReference type="STRING" id="1754192.A0A1Y1VV37"/>
<feature type="coiled-coil region" evidence="1">
    <location>
        <begin position="18"/>
        <end position="107"/>
    </location>
</feature>
<dbReference type="PANTHER" id="PTHR13520:SF0">
    <property type="entry name" value="RAD50-INTERACTING PROTEIN 1"/>
    <property type="match status" value="1"/>
</dbReference>
<dbReference type="GO" id="GO:0070939">
    <property type="term" value="C:Dsl1/NZR complex"/>
    <property type="evidence" value="ECO:0007669"/>
    <property type="project" value="InterPro"/>
</dbReference>
<dbReference type="EMBL" id="MCFG01000492">
    <property type="protein sequence ID" value="ORX64876.1"/>
    <property type="molecule type" value="Genomic_DNA"/>
</dbReference>
<evidence type="ECO:0008006" key="4">
    <source>
        <dbReference type="Google" id="ProtNLM"/>
    </source>
</evidence>